<evidence type="ECO:0000313" key="2">
    <source>
        <dbReference type="Proteomes" id="UP000011116"/>
    </source>
</evidence>
<organism evidence="1 2">
    <name type="scientific">Hordeum vulgare subsp. vulgare</name>
    <name type="common">Domesticated barley</name>
    <dbReference type="NCBI Taxonomy" id="112509"/>
    <lineage>
        <taxon>Eukaryota</taxon>
        <taxon>Viridiplantae</taxon>
        <taxon>Streptophyta</taxon>
        <taxon>Embryophyta</taxon>
        <taxon>Tracheophyta</taxon>
        <taxon>Spermatophyta</taxon>
        <taxon>Magnoliopsida</taxon>
        <taxon>Liliopsida</taxon>
        <taxon>Poales</taxon>
        <taxon>Poaceae</taxon>
        <taxon>BOP clade</taxon>
        <taxon>Pooideae</taxon>
        <taxon>Triticodae</taxon>
        <taxon>Triticeae</taxon>
        <taxon>Hordeinae</taxon>
        <taxon>Hordeum</taxon>
    </lineage>
</organism>
<sequence>MAPLFHVEALLPSSISPKIDSILHSHIYRQVGHVFRAVARFRALLADVILSKKRTAAARAGSGGFGHYGRSSTTSAKWSGGKRRTSKIAGFVKMHFGPPARARDRLDAGRAPCYSSYYDYEYSTAWNAVVPATAAAAAVEEEEVVEVCDDTAECGYLCWLEEERSSSGGLPAGEDDGAEVSAAVNEIDRLAEKFIARFHAKFLLEKQESYRRYQEMIARSI</sequence>
<name>A0A8I6X7L8_HORVV</name>
<evidence type="ECO:0000313" key="1">
    <source>
        <dbReference type="EnsemblPlants" id="HORVU.MOREX.r3.2HG0200300.1.CDS1"/>
    </source>
</evidence>
<reference evidence="2" key="1">
    <citation type="journal article" date="2012" name="Nature">
        <title>A physical, genetic and functional sequence assembly of the barley genome.</title>
        <authorList>
            <consortium name="The International Barley Genome Sequencing Consortium"/>
            <person name="Mayer K.F."/>
            <person name="Waugh R."/>
            <person name="Brown J.W."/>
            <person name="Schulman A."/>
            <person name="Langridge P."/>
            <person name="Platzer M."/>
            <person name="Fincher G.B."/>
            <person name="Muehlbauer G.J."/>
            <person name="Sato K."/>
            <person name="Close T.J."/>
            <person name="Wise R.P."/>
            <person name="Stein N."/>
        </authorList>
    </citation>
    <scope>NUCLEOTIDE SEQUENCE [LARGE SCALE GENOMIC DNA]</scope>
    <source>
        <strain evidence="2">cv. Morex</strain>
    </source>
</reference>
<reference evidence="1" key="3">
    <citation type="submission" date="2022-01" db="UniProtKB">
        <authorList>
            <consortium name="EnsemblPlants"/>
        </authorList>
    </citation>
    <scope>IDENTIFICATION</scope>
    <source>
        <strain evidence="1">subsp. vulgare</strain>
    </source>
</reference>
<dbReference type="Proteomes" id="UP000011116">
    <property type="component" value="Chromosome 2H"/>
</dbReference>
<keyword evidence="2" id="KW-1185">Reference proteome</keyword>
<reference evidence="1" key="2">
    <citation type="submission" date="2020-10" db="EMBL/GenBank/DDBJ databases">
        <authorList>
            <person name="Scholz U."/>
            <person name="Mascher M."/>
            <person name="Fiebig A."/>
        </authorList>
    </citation>
    <scope>NUCLEOTIDE SEQUENCE [LARGE SCALE GENOMIC DNA]</scope>
    <source>
        <strain evidence="1">cv. Morex</strain>
    </source>
</reference>
<accession>A0A8I6X7L8</accession>
<dbReference type="EnsemblPlants" id="HORVU.MOREX.r3.2HG0200300.1">
    <property type="protein sequence ID" value="HORVU.MOREX.r3.2HG0200300.1.CDS1"/>
    <property type="gene ID" value="HORVU.MOREX.r3.2HG0200300"/>
</dbReference>
<dbReference type="Gramene" id="HORVU.MOREX.r2.2HG0166350.1">
    <property type="protein sequence ID" value="HORVU.MOREX.r2.2HG0166350.1.CDS.1"/>
    <property type="gene ID" value="HORVU.MOREX.r2.2HG0166350"/>
</dbReference>
<dbReference type="PANTHER" id="PTHR33450:SF4">
    <property type="entry name" value="OS04G0665666 PROTEIN"/>
    <property type="match status" value="1"/>
</dbReference>
<dbReference type="AlphaFoldDB" id="A0A8I6X7L8"/>
<dbReference type="Pfam" id="PF05553">
    <property type="entry name" value="DUF761"/>
    <property type="match status" value="1"/>
</dbReference>
<protein>
    <submittedName>
        <fullName evidence="1">Uncharacterized protein</fullName>
    </submittedName>
</protein>
<proteinExistence type="predicted"/>
<dbReference type="InterPro" id="IPR008480">
    <property type="entry name" value="DUF761_pln"/>
</dbReference>
<dbReference type="PANTHER" id="PTHR33450">
    <property type="entry name" value="EMB|CAB67623.1-RELATED"/>
    <property type="match status" value="1"/>
</dbReference>
<dbReference type="Gramene" id="HORVU.MOREX.r3.2HG0200300.1">
    <property type="protein sequence ID" value="HORVU.MOREX.r3.2HG0200300.1.CDS1"/>
    <property type="gene ID" value="HORVU.MOREX.r3.2HG0200300"/>
</dbReference>